<proteinExistence type="predicted"/>
<protein>
    <submittedName>
        <fullName evidence="1">Uncharacterized protein</fullName>
    </submittedName>
</protein>
<reference evidence="2" key="1">
    <citation type="submission" date="2017-03" db="EMBL/GenBank/DDBJ databases">
        <title>Phytopthora megakarya and P. palmivora, two closely related causual agents of cacao black pod achieved similar genome size and gene model numbers by different mechanisms.</title>
        <authorList>
            <person name="Ali S."/>
            <person name="Shao J."/>
            <person name="Larry D.J."/>
            <person name="Kronmiller B."/>
            <person name="Shen D."/>
            <person name="Strem M.D."/>
            <person name="Melnick R.L."/>
            <person name="Guiltinan M.J."/>
            <person name="Tyler B.M."/>
            <person name="Meinhardt L.W."/>
            <person name="Bailey B.A."/>
        </authorList>
    </citation>
    <scope>NUCLEOTIDE SEQUENCE [LARGE SCALE GENOMIC DNA]</scope>
    <source>
        <strain evidence="2">zdho120</strain>
    </source>
</reference>
<dbReference type="AlphaFoldDB" id="A0A225WNE2"/>
<gene>
    <name evidence="1" type="ORF">PHMEG_0006664</name>
</gene>
<evidence type="ECO:0000313" key="1">
    <source>
        <dbReference type="EMBL" id="OWZ19143.1"/>
    </source>
</evidence>
<comment type="caution">
    <text evidence="1">The sequence shown here is derived from an EMBL/GenBank/DDBJ whole genome shotgun (WGS) entry which is preliminary data.</text>
</comment>
<sequence>MLVKPDLHGNTCDLHGKRNFAISSLRQVDEYASSKVTMSGSNEVIGDNRIQICGLNPDHEVTSKLMRPTKISEY</sequence>
<evidence type="ECO:0000313" key="2">
    <source>
        <dbReference type="Proteomes" id="UP000198211"/>
    </source>
</evidence>
<dbReference type="Proteomes" id="UP000198211">
    <property type="component" value="Unassembled WGS sequence"/>
</dbReference>
<dbReference type="EMBL" id="NBNE01000483">
    <property type="protein sequence ID" value="OWZ19143.1"/>
    <property type="molecule type" value="Genomic_DNA"/>
</dbReference>
<accession>A0A225WNE2</accession>
<organism evidence="1 2">
    <name type="scientific">Phytophthora megakarya</name>
    <dbReference type="NCBI Taxonomy" id="4795"/>
    <lineage>
        <taxon>Eukaryota</taxon>
        <taxon>Sar</taxon>
        <taxon>Stramenopiles</taxon>
        <taxon>Oomycota</taxon>
        <taxon>Peronosporomycetes</taxon>
        <taxon>Peronosporales</taxon>
        <taxon>Peronosporaceae</taxon>
        <taxon>Phytophthora</taxon>
    </lineage>
</organism>
<keyword evidence="2" id="KW-1185">Reference proteome</keyword>
<name>A0A225WNE2_9STRA</name>